<proteinExistence type="predicted"/>
<reference evidence="1 2" key="1">
    <citation type="submission" date="2019-03" db="EMBL/GenBank/DDBJ databases">
        <title>Genomic Encyclopedia of Type Strains, Phase IV (KMG-IV): sequencing the most valuable type-strain genomes for metagenomic binning, comparative biology and taxonomic classification.</title>
        <authorList>
            <person name="Goeker M."/>
        </authorList>
    </citation>
    <scope>NUCLEOTIDE SEQUENCE [LARGE SCALE GENOMIC DNA]</scope>
    <source>
        <strain evidence="1 2">DSM 24591</strain>
    </source>
</reference>
<evidence type="ECO:0000313" key="2">
    <source>
        <dbReference type="Proteomes" id="UP000295525"/>
    </source>
</evidence>
<gene>
    <name evidence="1" type="ORF">EDC26_101364</name>
</gene>
<name>A0A4R3MCJ5_9BURK</name>
<protein>
    <submittedName>
        <fullName evidence="1">Uncharacterized protein</fullName>
    </submittedName>
</protein>
<dbReference type="AlphaFoldDB" id="A0A4R3MCJ5"/>
<dbReference type="Proteomes" id="UP000295525">
    <property type="component" value="Unassembled WGS sequence"/>
</dbReference>
<evidence type="ECO:0000313" key="1">
    <source>
        <dbReference type="EMBL" id="TCT11136.1"/>
    </source>
</evidence>
<dbReference type="OrthoDB" id="8564304at2"/>
<dbReference type="EMBL" id="SMAJ01000001">
    <property type="protein sequence ID" value="TCT11136.1"/>
    <property type="molecule type" value="Genomic_DNA"/>
</dbReference>
<comment type="caution">
    <text evidence="1">The sequence shown here is derived from an EMBL/GenBank/DDBJ whole genome shotgun (WGS) entry which is preliminary data.</text>
</comment>
<keyword evidence="2" id="KW-1185">Reference proteome</keyword>
<accession>A0A4R3MCJ5</accession>
<sequence length="90" mass="9875">MKKTDLEKNKALKIVGKMKQSAIPGRFAADSSVAAIDRREQRKLDQAQGLVSFPVKLKQTLIEEIRARATAQNLSVSQVVGELLEKGLKG</sequence>
<dbReference type="RefSeq" id="WP_132579531.1">
    <property type="nucleotide sequence ID" value="NZ_SMAJ01000001.1"/>
</dbReference>
<organism evidence="1 2">
    <name type="scientific">Paralcaligenes ureilyticus</name>
    <dbReference type="NCBI Taxonomy" id="627131"/>
    <lineage>
        <taxon>Bacteria</taxon>
        <taxon>Pseudomonadati</taxon>
        <taxon>Pseudomonadota</taxon>
        <taxon>Betaproteobacteria</taxon>
        <taxon>Burkholderiales</taxon>
        <taxon>Alcaligenaceae</taxon>
        <taxon>Paralcaligenes</taxon>
    </lineage>
</organism>